<keyword evidence="3" id="KW-1185">Reference proteome</keyword>
<dbReference type="Proteomes" id="UP000234254">
    <property type="component" value="Unassembled WGS sequence"/>
</dbReference>
<dbReference type="AlphaFoldDB" id="A0A2I1DCJ1"/>
<dbReference type="VEuPathDB" id="FungiDB:P168DRAFT_316087"/>
<dbReference type="RefSeq" id="XP_024696191.1">
    <property type="nucleotide sequence ID" value="XM_024839962.1"/>
</dbReference>
<name>A0A2I1DCJ1_ASPC2</name>
<sequence length="108" mass="11632">MDTPTPPDLCCADSPPTPAQSAHPDRSADQGSPSHPEALVIASLCVILRQIAIPPIPKLWSSHRFFCAAGGASEEFGFFADITADSIRGCMDKNFFSSAFITYAVMKW</sequence>
<dbReference type="EMBL" id="MSFM01000002">
    <property type="protein sequence ID" value="PKY07597.1"/>
    <property type="molecule type" value="Genomic_DNA"/>
</dbReference>
<comment type="caution">
    <text evidence="2">The sequence shown here is derived from an EMBL/GenBank/DDBJ whole genome shotgun (WGS) entry which is preliminary data.</text>
</comment>
<gene>
    <name evidence="2" type="ORF">P168DRAFT_316087</name>
</gene>
<dbReference type="GeneID" id="36547486"/>
<evidence type="ECO:0000256" key="1">
    <source>
        <dbReference type="SAM" id="MobiDB-lite"/>
    </source>
</evidence>
<evidence type="ECO:0000313" key="3">
    <source>
        <dbReference type="Proteomes" id="UP000234254"/>
    </source>
</evidence>
<dbReference type="OrthoDB" id="10267115at2759"/>
<feature type="region of interest" description="Disordered" evidence="1">
    <location>
        <begin position="1"/>
        <end position="35"/>
    </location>
</feature>
<reference evidence="2" key="1">
    <citation type="submission" date="2016-12" db="EMBL/GenBank/DDBJ databases">
        <title>The genomes of Aspergillus section Nigri reveals drivers in fungal speciation.</title>
        <authorList>
            <consortium name="DOE Joint Genome Institute"/>
            <person name="Vesth T.C."/>
            <person name="Nybo J."/>
            <person name="Theobald S."/>
            <person name="Brandl J."/>
            <person name="Frisvad J.C."/>
            <person name="Nielsen K.F."/>
            <person name="Lyhne E.K."/>
            <person name="Kogle M.E."/>
            <person name="Kuo A."/>
            <person name="Riley R."/>
            <person name="Clum A."/>
            <person name="Nolan M."/>
            <person name="Lipzen A."/>
            <person name="Salamov A."/>
            <person name="Henrissat B."/>
            <person name="Wiebenga A."/>
            <person name="De vries R.P."/>
            <person name="Grigoriev I.V."/>
            <person name="Mortensen U.H."/>
            <person name="Andersen M.R."/>
            <person name="Baker S.E."/>
        </authorList>
    </citation>
    <scope>NUCLEOTIDE SEQUENCE</scope>
    <source>
        <strain evidence="2">IBT 28561</strain>
    </source>
</reference>
<accession>A0A2I1DCJ1</accession>
<organism evidence="2 3">
    <name type="scientific">Aspergillus campestris (strain IBT 28561)</name>
    <dbReference type="NCBI Taxonomy" id="1392248"/>
    <lineage>
        <taxon>Eukaryota</taxon>
        <taxon>Fungi</taxon>
        <taxon>Dikarya</taxon>
        <taxon>Ascomycota</taxon>
        <taxon>Pezizomycotina</taxon>
        <taxon>Eurotiomycetes</taxon>
        <taxon>Eurotiomycetidae</taxon>
        <taxon>Eurotiales</taxon>
        <taxon>Aspergillaceae</taxon>
        <taxon>Aspergillus</taxon>
        <taxon>Aspergillus subgen. Circumdati</taxon>
    </lineage>
</organism>
<evidence type="ECO:0000313" key="2">
    <source>
        <dbReference type="EMBL" id="PKY07597.1"/>
    </source>
</evidence>
<protein>
    <submittedName>
        <fullName evidence="2">Uncharacterized protein</fullName>
    </submittedName>
</protein>
<proteinExistence type="predicted"/>